<dbReference type="Pfam" id="PF00483">
    <property type="entry name" value="NTP_transferase"/>
    <property type="match status" value="1"/>
</dbReference>
<evidence type="ECO:0000256" key="1">
    <source>
        <dbReference type="ARBA" id="ARBA00022679"/>
    </source>
</evidence>
<evidence type="ECO:0000313" key="5">
    <source>
        <dbReference type="Proteomes" id="UP000326202"/>
    </source>
</evidence>
<reference evidence="4 5" key="1">
    <citation type="submission" date="2019-08" db="EMBL/GenBank/DDBJ databases">
        <title>Hyperibacter terrae gen. nov., sp. nov. and Hyperibacter viscosus sp. nov., two new members in the family Rhodospirillaceae isolated from the rhizosphere of Hypericum perforatum.</title>
        <authorList>
            <person name="Noviana Z."/>
        </authorList>
    </citation>
    <scope>NUCLEOTIDE SEQUENCE [LARGE SCALE GENOMIC DNA]</scope>
    <source>
        <strain evidence="4 5">R5913</strain>
    </source>
</reference>
<dbReference type="CDD" id="cd06422">
    <property type="entry name" value="NTP_transferase_like_1"/>
    <property type="match status" value="1"/>
</dbReference>
<evidence type="ECO:0000259" key="3">
    <source>
        <dbReference type="Pfam" id="PF00483"/>
    </source>
</evidence>
<dbReference type="SUPFAM" id="SSF53448">
    <property type="entry name" value="Nucleotide-diphospho-sugar transferases"/>
    <property type="match status" value="1"/>
</dbReference>
<gene>
    <name evidence="4" type="ORF">FRZ44_01600</name>
</gene>
<dbReference type="AlphaFoldDB" id="A0A5J6MER9"/>
<dbReference type="Proteomes" id="UP000326202">
    <property type="component" value="Chromosome"/>
</dbReference>
<dbReference type="InterPro" id="IPR050065">
    <property type="entry name" value="GlmU-like"/>
</dbReference>
<feature type="domain" description="Nucleotidyl transferase" evidence="3">
    <location>
        <begin position="7"/>
        <end position="125"/>
    </location>
</feature>
<evidence type="ECO:0000313" key="4">
    <source>
        <dbReference type="EMBL" id="QEX14885.1"/>
    </source>
</evidence>
<dbReference type="GO" id="GO:0016779">
    <property type="term" value="F:nucleotidyltransferase activity"/>
    <property type="evidence" value="ECO:0007669"/>
    <property type="project" value="UniProtKB-KW"/>
</dbReference>
<proteinExistence type="predicted"/>
<dbReference type="InterPro" id="IPR029044">
    <property type="entry name" value="Nucleotide-diphossugar_trans"/>
</dbReference>
<dbReference type="RefSeq" id="WP_151175387.1">
    <property type="nucleotide sequence ID" value="NZ_CP042906.1"/>
</dbReference>
<dbReference type="Gene3D" id="3.90.550.10">
    <property type="entry name" value="Spore Coat Polysaccharide Biosynthesis Protein SpsA, Chain A"/>
    <property type="match status" value="1"/>
</dbReference>
<dbReference type="KEGG" id="htq:FRZ44_01600"/>
<keyword evidence="5" id="KW-1185">Reference proteome</keyword>
<keyword evidence="2 4" id="KW-0548">Nucleotidyltransferase</keyword>
<keyword evidence="1 4" id="KW-0808">Transferase</keyword>
<organism evidence="4 5">
    <name type="scientific">Hypericibacter terrae</name>
    <dbReference type="NCBI Taxonomy" id="2602015"/>
    <lineage>
        <taxon>Bacteria</taxon>
        <taxon>Pseudomonadati</taxon>
        <taxon>Pseudomonadota</taxon>
        <taxon>Alphaproteobacteria</taxon>
        <taxon>Rhodospirillales</taxon>
        <taxon>Dongiaceae</taxon>
        <taxon>Hypericibacter</taxon>
    </lineage>
</organism>
<name>A0A5J6MER9_9PROT</name>
<dbReference type="OrthoDB" id="9788272at2"/>
<dbReference type="PANTHER" id="PTHR43584:SF8">
    <property type="entry name" value="N-ACETYLMURAMATE ALPHA-1-PHOSPHATE URIDYLYLTRANSFERASE"/>
    <property type="match status" value="1"/>
</dbReference>
<protein>
    <submittedName>
        <fullName evidence="4">Mannose-1-phosphate guanylyltransferase</fullName>
    </submittedName>
</protein>
<evidence type="ECO:0000256" key="2">
    <source>
        <dbReference type="ARBA" id="ARBA00022695"/>
    </source>
</evidence>
<dbReference type="EMBL" id="CP042906">
    <property type="protein sequence ID" value="QEX14885.1"/>
    <property type="molecule type" value="Genomic_DNA"/>
</dbReference>
<sequence length="240" mass="27087">MSFPDTAMVLAAGFGKRLRPLTQETPKPLVKVANRALIDWVLDRLVEGGVRRAVVNTHWLGERIVEHLSHRSAPEIVYSHEEEILETGGGIKKALPLLGTGRFFAVNAKILWLDGKTNALHRLAAAWDDARMDALLLLQPTATAVGYDGQGDFALDPQGVIRRRREWEVSPFLYSGIQLLHPRLFDNSPDGFFSLNLLYDRAIEAGRLYGLRHDGEWYHVSTPRQLTEVEERLAEVGFRR</sequence>
<accession>A0A5J6MER9</accession>
<dbReference type="PANTHER" id="PTHR43584">
    <property type="entry name" value="NUCLEOTIDYL TRANSFERASE"/>
    <property type="match status" value="1"/>
</dbReference>
<dbReference type="InterPro" id="IPR005835">
    <property type="entry name" value="NTP_transferase_dom"/>
</dbReference>